<dbReference type="EMBL" id="AP019621">
    <property type="protein sequence ID" value="BBJ54997.1"/>
    <property type="molecule type" value="Genomic_DNA"/>
</dbReference>
<evidence type="ECO:0000256" key="1">
    <source>
        <dbReference type="SAM" id="MobiDB-lite"/>
    </source>
</evidence>
<feature type="region of interest" description="Disordered" evidence="1">
    <location>
        <begin position="1"/>
        <end position="32"/>
    </location>
</feature>
<evidence type="ECO:0000313" key="2">
    <source>
        <dbReference type="EMBL" id="BBJ54997.1"/>
    </source>
</evidence>
<sequence length="95" mass="10103">MIRESAQKAVQAVRRPGRSPGRPAAEPEGRPAPAVATIAVPITEAYQLGPRWRKAAARGRDVRTLGGARGWAAVTMAPRSLRPGDLTREYASMGA</sequence>
<reference evidence="2" key="1">
    <citation type="submission" date="2019-04" db="EMBL/GenBank/DDBJ databases">
        <title>Draft genome sequences of Streptomyces avermitilis MC3.</title>
        <authorList>
            <person name="Komaki H."/>
            <person name="Tamura T."/>
            <person name="Hosoyama A."/>
        </authorList>
    </citation>
    <scope>NUCLEOTIDE SEQUENCE</scope>
    <source>
        <strain evidence="2">MC3</strain>
    </source>
</reference>
<gene>
    <name evidence="2" type="ORF">SAVMC3_76260</name>
</gene>
<organism evidence="2">
    <name type="scientific">Streptomyces avermitilis</name>
    <dbReference type="NCBI Taxonomy" id="33903"/>
    <lineage>
        <taxon>Bacteria</taxon>
        <taxon>Bacillati</taxon>
        <taxon>Actinomycetota</taxon>
        <taxon>Actinomycetes</taxon>
        <taxon>Kitasatosporales</taxon>
        <taxon>Streptomycetaceae</taxon>
        <taxon>Streptomyces</taxon>
    </lineage>
</organism>
<accession>A0A499W7A1</accession>
<protein>
    <submittedName>
        <fullName evidence="2">Uncharacterized protein</fullName>
    </submittedName>
</protein>
<name>A0A499W7A1_STRAX</name>
<proteinExistence type="predicted"/>
<dbReference type="AlphaFoldDB" id="A0A499W7A1"/>
<feature type="compositionally biased region" description="Low complexity" evidence="1">
    <location>
        <begin position="18"/>
        <end position="32"/>
    </location>
</feature>